<keyword evidence="2" id="KW-1185">Reference proteome</keyword>
<protein>
    <recommendedName>
        <fullName evidence="3">Chorismate-utilising enzyme C-terminal domain-containing protein</fullName>
    </recommendedName>
</protein>
<dbReference type="OrthoDB" id="1865897at2759"/>
<proteinExistence type="predicted"/>
<name>A0A0L6UUZ0_9BASI</name>
<gene>
    <name evidence="1" type="ORF">VP01_3859g3</name>
</gene>
<dbReference type="InterPro" id="IPR005801">
    <property type="entry name" value="ADC_synthase"/>
</dbReference>
<dbReference type="Gene3D" id="3.60.120.10">
    <property type="entry name" value="Anthranilate synthase"/>
    <property type="match status" value="1"/>
</dbReference>
<reference evidence="1 2" key="1">
    <citation type="submission" date="2015-08" db="EMBL/GenBank/DDBJ databases">
        <title>Next Generation Sequencing and Analysis of the Genome of Puccinia sorghi L Schw, the Causal Agent of Maize Common Rust.</title>
        <authorList>
            <person name="Rochi L."/>
            <person name="Burguener G."/>
            <person name="Darino M."/>
            <person name="Turjanski A."/>
            <person name="Kreff E."/>
            <person name="Dieguez M.J."/>
            <person name="Sacco F."/>
        </authorList>
    </citation>
    <scope>NUCLEOTIDE SEQUENCE [LARGE SCALE GENOMIC DNA]</scope>
    <source>
        <strain evidence="1 2">RO10H11247</strain>
    </source>
</reference>
<evidence type="ECO:0008006" key="3">
    <source>
        <dbReference type="Google" id="ProtNLM"/>
    </source>
</evidence>
<dbReference type="SUPFAM" id="SSF56322">
    <property type="entry name" value="ADC synthase"/>
    <property type="match status" value="1"/>
</dbReference>
<accession>A0A0L6UUZ0</accession>
<dbReference type="Proteomes" id="UP000037035">
    <property type="component" value="Unassembled WGS sequence"/>
</dbReference>
<dbReference type="STRING" id="27349.A0A0L6UUZ0"/>
<sequence>MVAKDGVIYLQAGGRIMHNSLEEDEYIETLNKLKANVT</sequence>
<dbReference type="EMBL" id="LAVV01008900">
    <property type="protein sequence ID" value="KNZ51695.1"/>
    <property type="molecule type" value="Genomic_DNA"/>
</dbReference>
<evidence type="ECO:0000313" key="2">
    <source>
        <dbReference type="Proteomes" id="UP000037035"/>
    </source>
</evidence>
<comment type="caution">
    <text evidence="1">The sequence shown here is derived from an EMBL/GenBank/DDBJ whole genome shotgun (WGS) entry which is preliminary data.</text>
</comment>
<dbReference type="AlphaFoldDB" id="A0A0L6UUZ0"/>
<evidence type="ECO:0000313" key="1">
    <source>
        <dbReference type="EMBL" id="KNZ51695.1"/>
    </source>
</evidence>
<organism evidence="1 2">
    <name type="scientific">Puccinia sorghi</name>
    <dbReference type="NCBI Taxonomy" id="27349"/>
    <lineage>
        <taxon>Eukaryota</taxon>
        <taxon>Fungi</taxon>
        <taxon>Dikarya</taxon>
        <taxon>Basidiomycota</taxon>
        <taxon>Pucciniomycotina</taxon>
        <taxon>Pucciniomycetes</taxon>
        <taxon>Pucciniales</taxon>
        <taxon>Pucciniaceae</taxon>
        <taxon>Puccinia</taxon>
    </lineage>
</organism>
<dbReference type="VEuPathDB" id="FungiDB:VP01_3859g3"/>